<evidence type="ECO:0000313" key="2">
    <source>
        <dbReference type="Proteomes" id="UP000298652"/>
    </source>
</evidence>
<dbReference type="Gramene" id="TKW08787">
    <property type="protein sequence ID" value="TKW08787"/>
    <property type="gene ID" value="SEVIR_6G047700v2"/>
</dbReference>
<name>A0A4U6UEE9_SETVI</name>
<protein>
    <submittedName>
        <fullName evidence="1">Uncharacterized protein</fullName>
    </submittedName>
</protein>
<proteinExistence type="predicted"/>
<accession>A0A4U6UEE9</accession>
<reference evidence="1" key="1">
    <citation type="submission" date="2019-03" db="EMBL/GenBank/DDBJ databases">
        <title>WGS assembly of Setaria viridis.</title>
        <authorList>
            <person name="Huang P."/>
            <person name="Jenkins J."/>
            <person name="Grimwood J."/>
            <person name="Barry K."/>
            <person name="Healey A."/>
            <person name="Mamidi S."/>
            <person name="Sreedasyam A."/>
            <person name="Shu S."/>
            <person name="Feldman M."/>
            <person name="Wu J."/>
            <person name="Yu Y."/>
            <person name="Chen C."/>
            <person name="Johnson J."/>
            <person name="Rokhsar D."/>
            <person name="Baxter I."/>
            <person name="Schmutz J."/>
            <person name="Brutnell T."/>
            <person name="Kellogg E."/>
        </authorList>
    </citation>
    <scope>NUCLEOTIDE SEQUENCE [LARGE SCALE GENOMIC DNA]</scope>
</reference>
<dbReference type="Proteomes" id="UP000298652">
    <property type="component" value="Chromosome 6"/>
</dbReference>
<sequence>MAATVSNQLFALSMEIRMKDSSSIPPWAPLLPALLASLLQAMVIRPLFVITHHWFGLLVTKLEETCPSIIWFSASPLNPRGLQVLNQVASEVIRVLLSEQTSLWVVYLLAPHLFDVKFKLKVEVGMLRVTLLLLLRNMARLLLRLATVMSALMENFGRVH</sequence>
<dbReference type="AlphaFoldDB" id="A0A4U6UEE9"/>
<dbReference type="OMA" id="PASAWWT"/>
<keyword evidence="2" id="KW-1185">Reference proteome</keyword>
<evidence type="ECO:0000313" key="1">
    <source>
        <dbReference type="EMBL" id="TKW08787.1"/>
    </source>
</evidence>
<organism evidence="1 2">
    <name type="scientific">Setaria viridis</name>
    <name type="common">Green bristlegrass</name>
    <name type="synonym">Setaria italica subsp. viridis</name>
    <dbReference type="NCBI Taxonomy" id="4556"/>
    <lineage>
        <taxon>Eukaryota</taxon>
        <taxon>Viridiplantae</taxon>
        <taxon>Streptophyta</taxon>
        <taxon>Embryophyta</taxon>
        <taxon>Tracheophyta</taxon>
        <taxon>Spermatophyta</taxon>
        <taxon>Magnoliopsida</taxon>
        <taxon>Liliopsida</taxon>
        <taxon>Poales</taxon>
        <taxon>Poaceae</taxon>
        <taxon>PACMAD clade</taxon>
        <taxon>Panicoideae</taxon>
        <taxon>Panicodae</taxon>
        <taxon>Paniceae</taxon>
        <taxon>Cenchrinae</taxon>
        <taxon>Setaria</taxon>
    </lineage>
</organism>
<dbReference type="EMBL" id="CM016557">
    <property type="protein sequence ID" value="TKW08787.1"/>
    <property type="molecule type" value="Genomic_DNA"/>
</dbReference>
<gene>
    <name evidence="1" type="ORF">SEVIR_6G047700v2</name>
</gene>